<dbReference type="Proteomes" id="UP000188184">
    <property type="component" value="Plasmid unnamed1"/>
</dbReference>
<geneLocation type="plasmid" evidence="1 2">
    <name>unnamed1</name>
</geneLocation>
<keyword evidence="1" id="KW-0614">Plasmid</keyword>
<dbReference type="EMBL" id="CP019641">
    <property type="protein sequence ID" value="AQQ55372.1"/>
    <property type="molecule type" value="Genomic_DNA"/>
</dbReference>
<dbReference type="KEGG" id="pmar:B0X71_19570"/>
<evidence type="ECO:0000313" key="1">
    <source>
        <dbReference type="EMBL" id="AQQ55372.1"/>
    </source>
</evidence>
<dbReference type="RefSeq" id="WP_077591231.1">
    <property type="nucleotide sequence ID" value="NZ_CP019641.1"/>
</dbReference>
<name>A0A1Q2L633_9BACL</name>
<reference evidence="1 2" key="1">
    <citation type="submission" date="2017-02" db="EMBL/GenBank/DDBJ databases">
        <title>The complete genomic sequence of a novel cold adapted crude oil-degrading bacterium Planococcus qaidamina Y42.</title>
        <authorList>
            <person name="Yang R."/>
        </authorList>
    </citation>
    <scope>NUCLEOTIDE SEQUENCE [LARGE SCALE GENOMIC DNA]</scope>
    <source>
        <strain evidence="1 2">Y42</strain>
        <plasmid evidence="1 2">unnamed1</plasmid>
    </source>
</reference>
<dbReference type="OrthoDB" id="2455575at2"/>
<dbReference type="AlphaFoldDB" id="A0A1Q2L633"/>
<protein>
    <submittedName>
        <fullName evidence="1">Uncharacterized protein</fullName>
    </submittedName>
</protein>
<evidence type="ECO:0000313" key="2">
    <source>
        <dbReference type="Proteomes" id="UP000188184"/>
    </source>
</evidence>
<keyword evidence="2" id="KW-1185">Reference proteome</keyword>
<sequence>MITLTDRDAERMCESLQQALVSMSNGRIKESEAKDMARKVLDRIGLDNVIFAHKGPRWLARQIIDHLPSTSQ</sequence>
<proteinExistence type="predicted"/>
<accession>A0A1Q2L633</accession>
<organism evidence="1 2">
    <name type="scientific">Planococcus lenghuensis</name>
    <dbReference type="NCBI Taxonomy" id="2213202"/>
    <lineage>
        <taxon>Bacteria</taxon>
        <taxon>Bacillati</taxon>
        <taxon>Bacillota</taxon>
        <taxon>Bacilli</taxon>
        <taxon>Bacillales</taxon>
        <taxon>Caryophanaceae</taxon>
        <taxon>Planococcus</taxon>
    </lineage>
</organism>
<gene>
    <name evidence="1" type="ORF">B0X71_19570</name>
</gene>